<gene>
    <name evidence="3" type="ORF">ACFQ3T_11220</name>
</gene>
<keyword evidence="2" id="KW-0812">Transmembrane</keyword>
<dbReference type="Gene3D" id="2.60.120.260">
    <property type="entry name" value="Galactose-binding domain-like"/>
    <property type="match status" value="1"/>
</dbReference>
<dbReference type="InterPro" id="IPR022385">
    <property type="entry name" value="Rhs_assc_core"/>
</dbReference>
<dbReference type="Gene3D" id="2.180.10.10">
    <property type="entry name" value="RHS repeat-associated core"/>
    <property type="match status" value="1"/>
</dbReference>
<dbReference type="NCBIfam" id="TIGR01643">
    <property type="entry name" value="YD_repeat_2x"/>
    <property type="match status" value="1"/>
</dbReference>
<organism evidence="3 4">
    <name type="scientific">Saccharothrix hoggarensis</name>
    <dbReference type="NCBI Taxonomy" id="913853"/>
    <lineage>
        <taxon>Bacteria</taxon>
        <taxon>Bacillati</taxon>
        <taxon>Actinomycetota</taxon>
        <taxon>Actinomycetes</taxon>
        <taxon>Pseudonocardiales</taxon>
        <taxon>Pseudonocardiaceae</taxon>
        <taxon>Saccharothrix</taxon>
    </lineage>
</organism>
<dbReference type="InterPro" id="IPR006530">
    <property type="entry name" value="YD"/>
</dbReference>
<dbReference type="Proteomes" id="UP001597168">
    <property type="component" value="Unassembled WGS sequence"/>
</dbReference>
<dbReference type="InterPro" id="IPR031325">
    <property type="entry name" value="RHS_repeat"/>
</dbReference>
<dbReference type="RefSeq" id="WP_380723051.1">
    <property type="nucleotide sequence ID" value="NZ_JBHTLK010000043.1"/>
</dbReference>
<accession>A0ABW3QS78</accession>
<dbReference type="PANTHER" id="PTHR32305">
    <property type="match status" value="1"/>
</dbReference>
<sequence>MFPVIRFRARSSPPDDRSEGGPGPFAKGLSAFLVVVLTAGVTQVVAAGPVLARESAPAPRAASCPPDRPDPVSAVVAARLCDGRVGVRSQTSESALVFANPDGTFTREQHAQPVRVRRGEDWVPVDTRLGFQDGAVAPFAVPLGMRLSAGGDGPLITMSDNGRELALGSPVGRLPRPTLDAGTATYPEVLPGVDLRVAVDANGFSEVLVVRDRQAAANPALRALRFPTSTKGLTLRPGRNGVTEAVDEAQLGPPGADGANQPVFTSSSPRMWDATGALNTPRRGAVREMRAELKGSDLIVTPDLDAVLADPATKFPLFIDPGYTSTRHSWSFVDSATPGTSYYNVTQDAEIGSPNNGANRRRSFFNMRLAGLSGQNVVSATWNLQETWSGGCDPRPFEVYRTNWMTSSWTWAYQETSSNVVWTNTYGGFKPLVATVNAAKGHSAACPAGPVPVDVTSAVRFAVAEDWTSVSFGIRTPAAHENDATYHKKFDNNPTMSITYGAVPAASSPSTVPATSCLTGTGRPSIASLTPTLRSTVTSSSGGDVRAQFTWQRVDGAAVGEVTTEPGASGSVFGAAIPPGQLTEGTAYAWRARGVNAAGEGAWGPWCEFVADAGAPGVPFVASSQYPADGGWHGGSGQAGTFTFTPAAGTADLAAFVYSLDTDTTSTTLAATGPATVTITPSAEGARTLTVRAKDRAGHLSGPNTYRFNVGRAGLALPLAGSTAVKRMKIAVTGRPGYTRATFQYRRGPGAPEAEIPLVNLRTAAGAAITASRVPLTDLGEHAVWTAADTLGTVGGVVEVRARLFTAKDTDPAYDTAWVRVTVDPNGDGAASTEIGPGSVNLLTGDHTLDATDTDDLGLTVSRTASSREPRDGWLPQGERLSPNQRHVTTDLTGFGASDTTIARSTTRGHDNSTDSIVVTPMSSSTNALAKQGDTFAHVGGDVGAMRLGMQPGKSYRFTGWIYVPSASGLALPAPYGQERGLRLVPWTKTPGAGYRATPSGPATYTDGWQQLSVDFTVPPDATEAFLRLYNGFAPGSGKQVFFDHLSFTEIVAPFGPQWRGGAADGEAAMEYTTLEFPETNLVKVNSLDGTWTTFSRHADGTFTPEPGNEGATLTKVDDNTYRLDEADDATAEFTKQGDVWAATASWTADADSTSRTTYQTGNGRALPKRVANPVQPGVGDCAAAIPARGCEVLEYDYATGTTATATGLGDVTDRVRAIKLWTWDGTAMTAVEVARYLYDNSGRLRETWDPRITPLLKTTYDYDADGRVTAVFPPGQQPFRFDHGTAPGDPDADRLLRVRRAALVPGTRDQVDGETATTVVYQVPLTRGAGGPHDMDFASVSRWAQTDLPTDATAIFGSQDPPPATPGADGYRHATVHYLNASGQEVNVATPGGHIDTTEYDRFGNTVRTLESTNRLLALGELPDAAVLAGELNLPADTGERARLLSSTNRYSADGLDLVETLSPVTVMALAKELVDPTGNRPTLPAGTQVVARAHTVNTYDEGKPDGANYHLLTTSQQGAQITAGYPDADVTIDRTGYGAEKGGTSGWRLRKATSFLDDAGPGGLNLATHTVYDDAGRTTADWGIDATGTDARTKVNIHYTAGPNPSDTACGNKPEWAGKLCVRRVAGAITGHDPTRMATDLPVRRIESYHRFGGETVVSETAAGRTRRVTTTFDTAGRTATVATTSDDGTQPVPTVTTEYDPTTGAELRTRTPDAVITEEQDTLGRPLTYTDGDGAVTRTEHDRHGRLTKVSDPSGFRSYAYDRTVEPRDLVTALTDSTVGTFTARYSPDGQLVEQTYPGGLVRRDRLDASFSPVQRTYSRGSGDVVYAESVVENSRSQWMSHTYTGGWKTYAYDGISRLLRAEQRDPSGACTTRAYTYDNRTNRKAKQVFQPGPDGACNTDGADGGTTHAVDTADRVTDPGFTYDALGRTLTTPDGLSLAYYANDMIAAQTLGTDRKRWTLDPAMRLRASHTDAGGEGKWTTTGTSTNHYGDDSDEPSWIAEPDAGTTRMVSGPDGDLAAVVSAGETTLQLAGLFGSVVATIDAPLTAPELFDYDEYGLPSADQPHNRYGWLGAKQRSSDTLAGTVLMGVRVYDPRFGRFLSVDPVEGGNATAYDYSHADPVNKVDLDGRASWLRKAGRWAWKNKWGIALTVAGFVPGLGVAAWAYRAYRVVKIAKAAHAARKANASVRATRATAWLAGRMWVGRKATKSFARNGARMLERGRKAWRGPAKKGKHGWSSNLTYSSRGRHDYFNFHINHRRPWFRGRR</sequence>
<protein>
    <submittedName>
        <fullName evidence="3">RHS repeat-associated core domain-containing protein</fullName>
    </submittedName>
</protein>
<comment type="caution">
    <text evidence="3">The sequence shown here is derived from an EMBL/GenBank/DDBJ whole genome shotgun (WGS) entry which is preliminary data.</text>
</comment>
<keyword evidence="4" id="KW-1185">Reference proteome</keyword>
<dbReference type="PANTHER" id="PTHR32305:SF15">
    <property type="entry name" value="PROTEIN RHSA-RELATED"/>
    <property type="match status" value="1"/>
</dbReference>
<evidence type="ECO:0000256" key="2">
    <source>
        <dbReference type="SAM" id="Phobius"/>
    </source>
</evidence>
<keyword evidence="2" id="KW-1133">Transmembrane helix</keyword>
<feature type="region of interest" description="Disordered" evidence="1">
    <location>
        <begin position="1974"/>
        <end position="2001"/>
    </location>
</feature>
<name>A0ABW3QS78_9PSEU</name>
<keyword evidence="2" id="KW-0472">Membrane</keyword>
<reference evidence="4" key="1">
    <citation type="journal article" date="2019" name="Int. J. Syst. Evol. Microbiol.">
        <title>The Global Catalogue of Microorganisms (GCM) 10K type strain sequencing project: providing services to taxonomists for standard genome sequencing and annotation.</title>
        <authorList>
            <consortium name="The Broad Institute Genomics Platform"/>
            <consortium name="The Broad Institute Genome Sequencing Center for Infectious Disease"/>
            <person name="Wu L."/>
            <person name="Ma J."/>
        </authorList>
    </citation>
    <scope>NUCLEOTIDE SEQUENCE [LARGE SCALE GENOMIC DNA]</scope>
    <source>
        <strain evidence="4">CCUG 60214</strain>
    </source>
</reference>
<feature type="compositionally biased region" description="Polar residues" evidence="1">
    <location>
        <begin position="1983"/>
        <end position="1992"/>
    </location>
</feature>
<proteinExistence type="predicted"/>
<dbReference type="NCBIfam" id="TIGR03696">
    <property type="entry name" value="Rhs_assc_core"/>
    <property type="match status" value="1"/>
</dbReference>
<dbReference type="InterPro" id="IPR050708">
    <property type="entry name" value="T6SS_VgrG/RHS"/>
</dbReference>
<dbReference type="Pfam" id="PF05593">
    <property type="entry name" value="RHS_repeat"/>
    <property type="match status" value="1"/>
</dbReference>
<feature type="transmembrane region" description="Helical" evidence="2">
    <location>
        <begin position="2149"/>
        <end position="2169"/>
    </location>
</feature>
<evidence type="ECO:0000256" key="1">
    <source>
        <dbReference type="SAM" id="MobiDB-lite"/>
    </source>
</evidence>
<dbReference type="EMBL" id="JBHTLK010000043">
    <property type="protein sequence ID" value="MFD1147698.1"/>
    <property type="molecule type" value="Genomic_DNA"/>
</dbReference>
<evidence type="ECO:0000313" key="3">
    <source>
        <dbReference type="EMBL" id="MFD1147698.1"/>
    </source>
</evidence>
<evidence type="ECO:0000313" key="4">
    <source>
        <dbReference type="Proteomes" id="UP001597168"/>
    </source>
</evidence>